<dbReference type="AlphaFoldDB" id="A0A9Q3FYB1"/>
<evidence type="ECO:0000256" key="8">
    <source>
        <dbReference type="ARBA" id="ARBA00022884"/>
    </source>
</evidence>
<accession>A0A9Q3FYB1</accession>
<evidence type="ECO:0000259" key="15">
    <source>
        <dbReference type="PROSITE" id="PS50994"/>
    </source>
</evidence>
<dbReference type="GO" id="GO:0004519">
    <property type="term" value="F:endonuclease activity"/>
    <property type="evidence" value="ECO:0007669"/>
    <property type="project" value="UniProtKB-KW"/>
</dbReference>
<dbReference type="GO" id="GO:0005634">
    <property type="term" value="C:nucleus"/>
    <property type="evidence" value="ECO:0007669"/>
    <property type="project" value="UniProtKB-ARBA"/>
</dbReference>
<keyword evidence="11" id="KW-0239">DNA-directed DNA polymerase</keyword>
<evidence type="ECO:0000313" key="16">
    <source>
        <dbReference type="EMBL" id="MBW0546133.1"/>
    </source>
</evidence>
<dbReference type="GO" id="GO:0016787">
    <property type="term" value="F:hydrolase activity"/>
    <property type="evidence" value="ECO:0007669"/>
    <property type="project" value="UniProtKB-KW"/>
</dbReference>
<evidence type="ECO:0000256" key="13">
    <source>
        <dbReference type="ARBA" id="ARBA00048173"/>
    </source>
</evidence>
<evidence type="ECO:0000256" key="2">
    <source>
        <dbReference type="ARBA" id="ARBA00022695"/>
    </source>
</evidence>
<proteinExistence type="predicted"/>
<dbReference type="GO" id="GO:0003887">
    <property type="term" value="F:DNA-directed DNA polymerase activity"/>
    <property type="evidence" value="ECO:0007669"/>
    <property type="project" value="UniProtKB-KW"/>
</dbReference>
<dbReference type="EMBL" id="AVOT02051091">
    <property type="protein sequence ID" value="MBW0546133.1"/>
    <property type="molecule type" value="Genomic_DNA"/>
</dbReference>
<gene>
    <name evidence="16" type="ORF">O181_085848</name>
</gene>
<dbReference type="GO" id="GO:0046872">
    <property type="term" value="F:metal ion binding"/>
    <property type="evidence" value="ECO:0007669"/>
    <property type="project" value="UniProtKB-KW"/>
</dbReference>
<keyword evidence="12" id="KW-0233">DNA recombination</keyword>
<evidence type="ECO:0000256" key="12">
    <source>
        <dbReference type="ARBA" id="ARBA00023172"/>
    </source>
</evidence>
<keyword evidence="1" id="KW-0815">Transposition</keyword>
<evidence type="ECO:0000256" key="6">
    <source>
        <dbReference type="ARBA" id="ARBA00022801"/>
    </source>
</evidence>
<feature type="domain" description="Integrase catalytic" evidence="15">
    <location>
        <begin position="1"/>
        <end position="150"/>
    </location>
</feature>
<evidence type="ECO:0000256" key="14">
    <source>
        <dbReference type="ARBA" id="ARBA00049244"/>
    </source>
</evidence>
<evidence type="ECO:0000313" key="17">
    <source>
        <dbReference type="Proteomes" id="UP000765509"/>
    </source>
</evidence>
<dbReference type="GO" id="GO:0032196">
    <property type="term" value="P:transposition"/>
    <property type="evidence" value="ECO:0007669"/>
    <property type="project" value="UniProtKB-KW"/>
</dbReference>
<dbReference type="InterPro" id="IPR001584">
    <property type="entry name" value="Integrase_cat-core"/>
</dbReference>
<organism evidence="16 17">
    <name type="scientific">Austropuccinia psidii MF-1</name>
    <dbReference type="NCBI Taxonomy" id="1389203"/>
    <lineage>
        <taxon>Eukaryota</taxon>
        <taxon>Fungi</taxon>
        <taxon>Dikarya</taxon>
        <taxon>Basidiomycota</taxon>
        <taxon>Pucciniomycotina</taxon>
        <taxon>Pucciniomycetes</taxon>
        <taxon>Pucciniales</taxon>
        <taxon>Sphaerophragmiaceae</taxon>
        <taxon>Austropuccinia</taxon>
    </lineage>
</organism>
<dbReference type="SUPFAM" id="SSF53098">
    <property type="entry name" value="Ribonuclease H-like"/>
    <property type="match status" value="1"/>
</dbReference>
<keyword evidence="7" id="KW-0460">Magnesium</keyword>
<keyword evidence="6" id="KW-0378">Hydrolase</keyword>
<protein>
    <recommendedName>
        <fullName evidence="15">Integrase catalytic domain-containing protein</fullName>
    </recommendedName>
</protein>
<keyword evidence="10" id="KW-0695">RNA-directed DNA polymerase</keyword>
<dbReference type="GO" id="GO:0006310">
    <property type="term" value="P:DNA recombination"/>
    <property type="evidence" value="ECO:0007669"/>
    <property type="project" value="UniProtKB-KW"/>
</dbReference>
<comment type="caution">
    <text evidence="16">The sequence shown here is derived from an EMBL/GenBank/DDBJ whole genome shotgun (WGS) entry which is preliminary data.</text>
</comment>
<dbReference type="Proteomes" id="UP000765509">
    <property type="component" value="Unassembled WGS sequence"/>
</dbReference>
<keyword evidence="8" id="KW-0694">RNA-binding</keyword>
<dbReference type="GO" id="GO:0003723">
    <property type="term" value="F:RNA binding"/>
    <property type="evidence" value="ECO:0007669"/>
    <property type="project" value="UniProtKB-KW"/>
</dbReference>
<keyword evidence="4" id="KW-0479">Metal-binding</keyword>
<dbReference type="Gene3D" id="3.30.420.10">
    <property type="entry name" value="Ribonuclease H-like superfamily/Ribonuclease H"/>
    <property type="match status" value="1"/>
</dbReference>
<evidence type="ECO:0000256" key="7">
    <source>
        <dbReference type="ARBA" id="ARBA00022842"/>
    </source>
</evidence>
<dbReference type="InterPro" id="IPR036397">
    <property type="entry name" value="RNaseH_sf"/>
</dbReference>
<evidence type="ECO:0000256" key="3">
    <source>
        <dbReference type="ARBA" id="ARBA00022722"/>
    </source>
</evidence>
<evidence type="ECO:0000256" key="1">
    <source>
        <dbReference type="ARBA" id="ARBA00022578"/>
    </source>
</evidence>
<dbReference type="InterPro" id="IPR039537">
    <property type="entry name" value="Retrotran_Ty1/copia-like"/>
</dbReference>
<dbReference type="PANTHER" id="PTHR42648:SF11">
    <property type="entry name" value="TRANSPOSON TY4-P GAG-POL POLYPROTEIN"/>
    <property type="match status" value="1"/>
</dbReference>
<comment type="catalytic activity">
    <reaction evidence="13">
        <text>DNA(n) + a 2'-deoxyribonucleoside 5'-triphosphate = DNA(n+1) + diphosphate</text>
        <dbReference type="Rhea" id="RHEA:22508"/>
        <dbReference type="Rhea" id="RHEA-COMP:17339"/>
        <dbReference type="Rhea" id="RHEA-COMP:17340"/>
        <dbReference type="ChEBI" id="CHEBI:33019"/>
        <dbReference type="ChEBI" id="CHEBI:61560"/>
        <dbReference type="ChEBI" id="CHEBI:173112"/>
        <dbReference type="EC" id="2.7.7.49"/>
    </reaction>
</comment>
<dbReference type="GO" id="GO:0015074">
    <property type="term" value="P:DNA integration"/>
    <property type="evidence" value="ECO:0007669"/>
    <property type="project" value="UniProtKB-KW"/>
</dbReference>
<evidence type="ECO:0000256" key="9">
    <source>
        <dbReference type="ARBA" id="ARBA00022908"/>
    </source>
</evidence>
<evidence type="ECO:0000256" key="4">
    <source>
        <dbReference type="ARBA" id="ARBA00022723"/>
    </source>
</evidence>
<comment type="catalytic activity">
    <reaction evidence="14">
        <text>DNA(n) + a 2'-deoxyribonucleoside 5'-triphosphate = DNA(n+1) + diphosphate</text>
        <dbReference type="Rhea" id="RHEA:22508"/>
        <dbReference type="Rhea" id="RHEA-COMP:17339"/>
        <dbReference type="Rhea" id="RHEA-COMP:17340"/>
        <dbReference type="ChEBI" id="CHEBI:33019"/>
        <dbReference type="ChEBI" id="CHEBI:61560"/>
        <dbReference type="ChEBI" id="CHEBI:173112"/>
        <dbReference type="EC" id="2.7.7.7"/>
    </reaction>
</comment>
<dbReference type="OrthoDB" id="7691805at2759"/>
<dbReference type="GO" id="GO:0003964">
    <property type="term" value="F:RNA-directed DNA polymerase activity"/>
    <property type="evidence" value="ECO:0007669"/>
    <property type="project" value="UniProtKB-KW"/>
</dbReference>
<dbReference type="InterPro" id="IPR012337">
    <property type="entry name" value="RNaseH-like_sf"/>
</dbReference>
<keyword evidence="17" id="KW-1185">Reference proteome</keyword>
<dbReference type="PROSITE" id="PS50994">
    <property type="entry name" value="INTEGRASE"/>
    <property type="match status" value="1"/>
</dbReference>
<evidence type="ECO:0000256" key="5">
    <source>
        <dbReference type="ARBA" id="ARBA00022759"/>
    </source>
</evidence>
<keyword evidence="3" id="KW-0540">Nuclease</keyword>
<sequence length="150" mass="17744">MELCRPIHIQSLSGARYLFILIDQLTDYTTTKLLRQKEECFDSFKDQKSWMGNLQERRIVKVMYDGGVEFFNDMFKKFSEREGLEHCISPPYKPEHNGFSERVNISILEKARCLMQQERLTDKFWAKEMSTATFLINVAPKKENSSPYEK</sequence>
<keyword evidence="9" id="KW-0229">DNA integration</keyword>
<keyword evidence="5" id="KW-0255">Endonuclease</keyword>
<evidence type="ECO:0000256" key="11">
    <source>
        <dbReference type="ARBA" id="ARBA00022932"/>
    </source>
</evidence>
<name>A0A9Q3FYB1_9BASI</name>
<keyword evidence="2" id="KW-0548">Nucleotidyltransferase</keyword>
<keyword evidence="11" id="KW-0808">Transferase</keyword>
<dbReference type="PANTHER" id="PTHR42648">
    <property type="entry name" value="TRANSPOSASE, PUTATIVE-RELATED"/>
    <property type="match status" value="1"/>
</dbReference>
<reference evidence="16" key="1">
    <citation type="submission" date="2021-03" db="EMBL/GenBank/DDBJ databases">
        <title>Draft genome sequence of rust myrtle Austropuccinia psidii MF-1, a brazilian biotype.</title>
        <authorList>
            <person name="Quecine M.C."/>
            <person name="Pachon D.M.R."/>
            <person name="Bonatelli M.L."/>
            <person name="Correr F.H."/>
            <person name="Franceschini L.M."/>
            <person name="Leite T.F."/>
            <person name="Margarido G.R.A."/>
            <person name="Almeida C.A."/>
            <person name="Ferrarezi J.A."/>
            <person name="Labate C.A."/>
        </authorList>
    </citation>
    <scope>NUCLEOTIDE SEQUENCE</scope>
    <source>
        <strain evidence="16">MF-1</strain>
    </source>
</reference>
<evidence type="ECO:0000256" key="10">
    <source>
        <dbReference type="ARBA" id="ARBA00022918"/>
    </source>
</evidence>